<gene>
    <name evidence="1" type="ORF">FXV83_23700</name>
</gene>
<evidence type="ECO:0000313" key="2">
    <source>
        <dbReference type="Proteomes" id="UP000324797"/>
    </source>
</evidence>
<organism evidence="1 2">
    <name type="scientific">Bradyrhizobium hipponense</name>
    <dbReference type="NCBI Taxonomy" id="2605638"/>
    <lineage>
        <taxon>Bacteria</taxon>
        <taxon>Pseudomonadati</taxon>
        <taxon>Pseudomonadota</taxon>
        <taxon>Alphaproteobacteria</taxon>
        <taxon>Hyphomicrobiales</taxon>
        <taxon>Nitrobacteraceae</taxon>
        <taxon>Bradyrhizobium</taxon>
    </lineage>
</organism>
<reference evidence="1 2" key="1">
    <citation type="submission" date="2019-08" db="EMBL/GenBank/DDBJ databases">
        <title>Bradyrhizobium hipponensis sp. nov., a rhizobium isolated from a Lupinus angustifolius root nodule in Tunisia.</title>
        <authorList>
            <person name="Off K."/>
            <person name="Rejili M."/>
            <person name="Mars M."/>
            <person name="Brachmann A."/>
            <person name="Marin M."/>
        </authorList>
    </citation>
    <scope>NUCLEOTIDE SEQUENCE [LARGE SCALE GENOMIC DNA]</scope>
    <source>
        <strain evidence="2">aSej3</strain>
    </source>
</reference>
<dbReference type="AlphaFoldDB" id="A0A5S4YUS3"/>
<proteinExistence type="predicted"/>
<accession>A0A5S4YUS3</accession>
<evidence type="ECO:0000313" key="1">
    <source>
        <dbReference type="EMBL" id="TYO64079.1"/>
    </source>
</evidence>
<name>A0A5S4YUS3_9BRAD</name>
<keyword evidence="2" id="KW-1185">Reference proteome</keyword>
<dbReference type="EMBL" id="VSTH01000079">
    <property type="protein sequence ID" value="TYO64079.1"/>
    <property type="molecule type" value="Genomic_DNA"/>
</dbReference>
<dbReference type="Proteomes" id="UP000324797">
    <property type="component" value="Unassembled WGS sequence"/>
</dbReference>
<sequence length="80" mass="8420">MLASQPLTTPSLRAQRSNPESFRGGILDCFVARAPRNDGADGIFATTAISLAELPHPEFKLCLNSGLSPQAGRGEEAPTP</sequence>
<protein>
    <submittedName>
        <fullName evidence="1">Uncharacterized protein</fullName>
    </submittedName>
</protein>
<comment type="caution">
    <text evidence="1">The sequence shown here is derived from an EMBL/GenBank/DDBJ whole genome shotgun (WGS) entry which is preliminary data.</text>
</comment>